<accession>A0A7X3CW09</accession>
<dbReference type="RefSeq" id="WP_155615694.1">
    <property type="nucleotide sequence ID" value="NZ_JARTHJ010000211.1"/>
</dbReference>
<protein>
    <submittedName>
        <fullName evidence="1">Uncharacterized protein</fullName>
    </submittedName>
</protein>
<dbReference type="EMBL" id="WNZX01000031">
    <property type="protein sequence ID" value="MUG73722.1"/>
    <property type="molecule type" value="Genomic_DNA"/>
</dbReference>
<gene>
    <name evidence="1" type="ORF">GNP93_24245</name>
</gene>
<name>A0A7X3CW09_9BACL</name>
<evidence type="ECO:0000313" key="2">
    <source>
        <dbReference type="Proteomes" id="UP000450917"/>
    </source>
</evidence>
<dbReference type="Proteomes" id="UP000450917">
    <property type="component" value="Unassembled WGS sequence"/>
</dbReference>
<reference evidence="1 2" key="1">
    <citation type="submission" date="2019-11" db="EMBL/GenBank/DDBJ databases">
        <title>Draft genome sequences of five Paenibacillus species of dairy origin.</title>
        <authorList>
            <person name="Olajide A.M."/>
            <person name="Chen S."/>
            <person name="Lapointe G."/>
        </authorList>
    </citation>
    <scope>NUCLEOTIDE SEQUENCE [LARGE SCALE GENOMIC DNA]</scope>
    <source>
        <strain evidence="1 2">2CS3</strain>
    </source>
</reference>
<keyword evidence="2" id="KW-1185">Reference proteome</keyword>
<evidence type="ECO:0000313" key="1">
    <source>
        <dbReference type="EMBL" id="MUG73722.1"/>
    </source>
</evidence>
<dbReference type="AlphaFoldDB" id="A0A7X3CW09"/>
<proteinExistence type="predicted"/>
<comment type="caution">
    <text evidence="1">The sequence shown here is derived from an EMBL/GenBank/DDBJ whole genome shotgun (WGS) entry which is preliminary data.</text>
</comment>
<organism evidence="1 2">
    <name type="scientific">Paenibacillus validus</name>
    <dbReference type="NCBI Taxonomy" id="44253"/>
    <lineage>
        <taxon>Bacteria</taxon>
        <taxon>Bacillati</taxon>
        <taxon>Bacillota</taxon>
        <taxon>Bacilli</taxon>
        <taxon>Bacillales</taxon>
        <taxon>Paenibacillaceae</taxon>
        <taxon>Paenibacillus</taxon>
    </lineage>
</organism>
<sequence>MPSIHVIDASMGKPFHGQLSARRCRACLSPGSDRIRIAGHAVTTP</sequence>